<organism evidence="1 2">
    <name type="scientific">Paracoccus onubensis</name>
    <dbReference type="NCBI Taxonomy" id="1675788"/>
    <lineage>
        <taxon>Bacteria</taxon>
        <taxon>Pseudomonadati</taxon>
        <taxon>Pseudomonadota</taxon>
        <taxon>Alphaproteobacteria</taxon>
        <taxon>Rhodobacterales</taxon>
        <taxon>Paracoccaceae</taxon>
        <taxon>Paracoccus</taxon>
    </lineage>
</organism>
<keyword evidence="1" id="KW-0969">Cilium</keyword>
<name>A0A418SZW8_9RHOB</name>
<dbReference type="RefSeq" id="WP_119747312.1">
    <property type="nucleotide sequence ID" value="NZ_QZCG01000004.1"/>
</dbReference>
<dbReference type="Proteomes" id="UP000284202">
    <property type="component" value="Unassembled WGS sequence"/>
</dbReference>
<dbReference type="NCBIfam" id="NF009435">
    <property type="entry name" value="PRK12794.1"/>
    <property type="match status" value="1"/>
</dbReference>
<keyword evidence="1" id="KW-0282">Flagellum</keyword>
<dbReference type="Pfam" id="PF07309">
    <property type="entry name" value="FlaF"/>
    <property type="match status" value="1"/>
</dbReference>
<sequence>MSAIATSSSHGYGAQITRTPRDTEYDALARVTRLLRNASADNDHLKIIDAVDHNNRLWTILSSDLLSEGNKLPDNAKAGLLSLADFSLRHGRAVMFRKLSVDVLIDINMSVMKGLRGEVQA</sequence>
<evidence type="ECO:0000313" key="2">
    <source>
        <dbReference type="Proteomes" id="UP000284202"/>
    </source>
</evidence>
<proteinExistence type="predicted"/>
<dbReference type="GO" id="GO:0044781">
    <property type="term" value="P:bacterial-type flagellum organization"/>
    <property type="evidence" value="ECO:0007669"/>
    <property type="project" value="InterPro"/>
</dbReference>
<reference evidence="2" key="1">
    <citation type="submission" date="2018-09" db="EMBL/GenBank/DDBJ databases">
        <title>Acidovorax cavernicola nov. sp. isolated from Gruta de las Maravillas (Aracena, Spain).</title>
        <authorList>
            <person name="Jurado V."/>
            <person name="Gutierrez-Patricio S."/>
            <person name="Gonzalez-Pimentel J.L."/>
            <person name="Miller A.Z."/>
            <person name="Laiz L."/>
            <person name="Saiz-Jimenez C."/>
        </authorList>
    </citation>
    <scope>NUCLEOTIDE SEQUENCE [LARGE SCALE GENOMIC DNA]</scope>
    <source>
        <strain evidence="2">1011MAR3C25</strain>
    </source>
</reference>
<evidence type="ECO:0000313" key="1">
    <source>
        <dbReference type="EMBL" id="RJE86478.1"/>
    </source>
</evidence>
<protein>
    <submittedName>
        <fullName evidence="1">Flagellar biosynthesis regulatory protein FlaF</fullName>
    </submittedName>
</protein>
<keyword evidence="2" id="KW-1185">Reference proteome</keyword>
<comment type="caution">
    <text evidence="1">The sequence shown here is derived from an EMBL/GenBank/DDBJ whole genome shotgun (WGS) entry which is preliminary data.</text>
</comment>
<dbReference type="InterPro" id="IPR010845">
    <property type="entry name" value="FlaF"/>
</dbReference>
<dbReference type="EMBL" id="QZCG01000004">
    <property type="protein sequence ID" value="RJE86478.1"/>
    <property type="molecule type" value="Genomic_DNA"/>
</dbReference>
<dbReference type="AlphaFoldDB" id="A0A418SZW8"/>
<gene>
    <name evidence="1" type="primary">flaF</name>
    <name evidence="1" type="ORF">D3P04_07040</name>
</gene>
<dbReference type="OrthoDB" id="9808944at2"/>
<keyword evidence="1" id="KW-0966">Cell projection</keyword>
<accession>A0A418SZW8</accession>